<dbReference type="PANTHER" id="PTHR30419:SF24">
    <property type="entry name" value="HTH-TYPE TRANSCRIPTIONAL REGULATOR CZCR"/>
    <property type="match status" value="1"/>
</dbReference>
<comment type="similarity">
    <text evidence="1">Belongs to the LysR transcriptional regulatory family.</text>
</comment>
<evidence type="ECO:0000256" key="3">
    <source>
        <dbReference type="ARBA" id="ARBA00023125"/>
    </source>
</evidence>
<dbReference type="GO" id="GO:0003677">
    <property type="term" value="F:DNA binding"/>
    <property type="evidence" value="ECO:0007669"/>
    <property type="project" value="UniProtKB-KW"/>
</dbReference>
<dbReference type="Gene3D" id="3.40.190.290">
    <property type="match status" value="1"/>
</dbReference>
<dbReference type="GO" id="GO:0005829">
    <property type="term" value="C:cytosol"/>
    <property type="evidence" value="ECO:0007669"/>
    <property type="project" value="TreeGrafter"/>
</dbReference>
<evidence type="ECO:0000256" key="2">
    <source>
        <dbReference type="ARBA" id="ARBA00023015"/>
    </source>
</evidence>
<dbReference type="PROSITE" id="PS50931">
    <property type="entry name" value="HTH_LYSR"/>
    <property type="match status" value="1"/>
</dbReference>
<dbReference type="Gene3D" id="1.10.10.10">
    <property type="entry name" value="Winged helix-like DNA-binding domain superfamily/Winged helix DNA-binding domain"/>
    <property type="match status" value="1"/>
</dbReference>
<dbReference type="Proteomes" id="UP000430692">
    <property type="component" value="Unassembled WGS sequence"/>
</dbReference>
<organism evidence="6 7">
    <name type="scientific">Shimazuella alba</name>
    <dbReference type="NCBI Taxonomy" id="2690964"/>
    <lineage>
        <taxon>Bacteria</taxon>
        <taxon>Bacillati</taxon>
        <taxon>Bacillota</taxon>
        <taxon>Bacilli</taxon>
        <taxon>Bacillales</taxon>
        <taxon>Thermoactinomycetaceae</taxon>
        <taxon>Shimazuella</taxon>
    </lineage>
</organism>
<keyword evidence="3" id="KW-0238">DNA-binding</keyword>
<dbReference type="EMBL" id="WUUL01000006">
    <property type="protein sequence ID" value="MXQ54056.1"/>
    <property type="molecule type" value="Genomic_DNA"/>
</dbReference>
<dbReference type="Pfam" id="PF00126">
    <property type="entry name" value="HTH_1"/>
    <property type="match status" value="1"/>
</dbReference>
<keyword evidence="7" id="KW-1185">Reference proteome</keyword>
<evidence type="ECO:0000259" key="5">
    <source>
        <dbReference type="PROSITE" id="PS50931"/>
    </source>
</evidence>
<dbReference type="AlphaFoldDB" id="A0A6I4VW44"/>
<dbReference type="InterPro" id="IPR036390">
    <property type="entry name" value="WH_DNA-bd_sf"/>
</dbReference>
<keyword evidence="4" id="KW-0804">Transcription</keyword>
<sequence>MTIIQMEILLKVVETGNFTKAGEELGLSQSAVSHAISNLESELGFALIRRNRTGVSMTPNGKEIIAYMRTMLNILEQMKQKAADIQGMQTGTIRVGSFPSVSIKWMPFILKKFHHEYPSIQVEIREGGYEQIEEWISGGFVDLGFLPFTTKKLPFDMSLLQKDRLVLLLPVHHALSQIKIPNLEQIAKEPFIMPKKGCDVQIRKMFKEKKLKPNVLLEIGDDHAIVAMVQAGLGVSILPEMTLPNAIENIHATYIGEETYRTIGIAASTFATLSPAAQKFLDLTETWIKGQAQ</sequence>
<dbReference type="PANTHER" id="PTHR30419">
    <property type="entry name" value="HTH-TYPE TRANSCRIPTIONAL REGULATOR YBHD"/>
    <property type="match status" value="1"/>
</dbReference>
<evidence type="ECO:0000313" key="7">
    <source>
        <dbReference type="Proteomes" id="UP000430692"/>
    </source>
</evidence>
<dbReference type="RefSeq" id="WP_160801418.1">
    <property type="nucleotide sequence ID" value="NZ_WUUL01000006.1"/>
</dbReference>
<dbReference type="InterPro" id="IPR050950">
    <property type="entry name" value="HTH-type_LysR_regulators"/>
</dbReference>
<dbReference type="InterPro" id="IPR000847">
    <property type="entry name" value="LysR_HTH_N"/>
</dbReference>
<evidence type="ECO:0000256" key="4">
    <source>
        <dbReference type="ARBA" id="ARBA00023163"/>
    </source>
</evidence>
<name>A0A6I4VW44_9BACL</name>
<dbReference type="InterPro" id="IPR036388">
    <property type="entry name" value="WH-like_DNA-bd_sf"/>
</dbReference>
<comment type="caution">
    <text evidence="6">The sequence shown here is derived from an EMBL/GenBank/DDBJ whole genome shotgun (WGS) entry which is preliminary data.</text>
</comment>
<feature type="domain" description="HTH lysR-type" evidence="5">
    <location>
        <begin position="1"/>
        <end position="58"/>
    </location>
</feature>
<evidence type="ECO:0000313" key="6">
    <source>
        <dbReference type="EMBL" id="MXQ54056.1"/>
    </source>
</evidence>
<dbReference type="CDD" id="cd05466">
    <property type="entry name" value="PBP2_LTTR_substrate"/>
    <property type="match status" value="1"/>
</dbReference>
<proteinExistence type="inferred from homology"/>
<dbReference type="SUPFAM" id="SSF53850">
    <property type="entry name" value="Periplasmic binding protein-like II"/>
    <property type="match status" value="1"/>
</dbReference>
<keyword evidence="2" id="KW-0805">Transcription regulation</keyword>
<gene>
    <name evidence="6" type="ORF">GSM42_10065</name>
</gene>
<accession>A0A6I4VW44</accession>
<dbReference type="FunFam" id="1.10.10.10:FF:000001">
    <property type="entry name" value="LysR family transcriptional regulator"/>
    <property type="match status" value="1"/>
</dbReference>
<dbReference type="PRINTS" id="PR00039">
    <property type="entry name" value="HTHLYSR"/>
</dbReference>
<dbReference type="SUPFAM" id="SSF46785">
    <property type="entry name" value="Winged helix' DNA-binding domain"/>
    <property type="match status" value="1"/>
</dbReference>
<evidence type="ECO:0000256" key="1">
    <source>
        <dbReference type="ARBA" id="ARBA00009437"/>
    </source>
</evidence>
<reference evidence="6 7" key="1">
    <citation type="submission" date="2019-12" db="EMBL/GenBank/DDBJ databases">
        <title>Whole-genome analyses of novel actinobacteria.</title>
        <authorList>
            <person name="Sahin N."/>
            <person name="Saygin H."/>
        </authorList>
    </citation>
    <scope>NUCLEOTIDE SEQUENCE [LARGE SCALE GENOMIC DNA]</scope>
    <source>
        <strain evidence="6 7">KC615</strain>
    </source>
</reference>
<dbReference type="GO" id="GO:0003700">
    <property type="term" value="F:DNA-binding transcription factor activity"/>
    <property type="evidence" value="ECO:0007669"/>
    <property type="project" value="InterPro"/>
</dbReference>
<protein>
    <submittedName>
        <fullName evidence="6">LysR family transcriptional regulator</fullName>
    </submittedName>
</protein>
<dbReference type="InterPro" id="IPR005119">
    <property type="entry name" value="LysR_subst-bd"/>
</dbReference>
<dbReference type="Pfam" id="PF03466">
    <property type="entry name" value="LysR_substrate"/>
    <property type="match status" value="1"/>
</dbReference>